<feature type="non-terminal residue" evidence="1">
    <location>
        <position position="191"/>
    </location>
</feature>
<dbReference type="EMBL" id="JAMZIH010004408">
    <property type="protein sequence ID" value="KAJ1676287.1"/>
    <property type="molecule type" value="Genomic_DNA"/>
</dbReference>
<reference evidence="1" key="1">
    <citation type="submission" date="2022-06" db="EMBL/GenBank/DDBJ databases">
        <title>Phylogenomic reconstructions and comparative analyses of Kickxellomycotina fungi.</title>
        <authorList>
            <person name="Reynolds N.K."/>
            <person name="Stajich J.E."/>
            <person name="Barry K."/>
            <person name="Grigoriev I.V."/>
            <person name="Crous P."/>
            <person name="Smith M.E."/>
        </authorList>
    </citation>
    <scope>NUCLEOTIDE SEQUENCE</scope>
    <source>
        <strain evidence="1">RSA 2271</strain>
    </source>
</reference>
<sequence>MDDDEDDEELVNVRRVAIDGITRSNHPWIVPVTIVANERSLDVSAELDTGAEITGISQALATQLGCSVIPANGTIEFGLIGNRVKRIGTTCVKIIGSKAPVEVAAEVFPGNIQPPLLIGRDLLVAKGLPYFADALLKPSTPMDAVNDADTSGNAPDNDSNNRSQFLEELHAELATNRAIDPVVPCPLLEAR</sequence>
<name>A0ACC1HLY2_9FUNG</name>
<evidence type="ECO:0000313" key="2">
    <source>
        <dbReference type="Proteomes" id="UP001145114"/>
    </source>
</evidence>
<comment type="caution">
    <text evidence="1">The sequence shown here is derived from an EMBL/GenBank/DDBJ whole genome shotgun (WGS) entry which is preliminary data.</text>
</comment>
<organism evidence="1 2">
    <name type="scientific">Spiromyces aspiralis</name>
    <dbReference type="NCBI Taxonomy" id="68401"/>
    <lineage>
        <taxon>Eukaryota</taxon>
        <taxon>Fungi</taxon>
        <taxon>Fungi incertae sedis</taxon>
        <taxon>Zoopagomycota</taxon>
        <taxon>Kickxellomycotina</taxon>
        <taxon>Kickxellomycetes</taxon>
        <taxon>Kickxellales</taxon>
        <taxon>Kickxellaceae</taxon>
        <taxon>Spiromyces</taxon>
    </lineage>
</organism>
<proteinExistence type="predicted"/>
<evidence type="ECO:0000313" key="1">
    <source>
        <dbReference type="EMBL" id="KAJ1676287.1"/>
    </source>
</evidence>
<protein>
    <submittedName>
        <fullName evidence="1">Uncharacterized protein</fullName>
    </submittedName>
</protein>
<dbReference type="Proteomes" id="UP001145114">
    <property type="component" value="Unassembled WGS sequence"/>
</dbReference>
<keyword evidence="2" id="KW-1185">Reference proteome</keyword>
<accession>A0ACC1HLY2</accession>
<gene>
    <name evidence="1" type="ORF">EV182_008495</name>
</gene>